<evidence type="ECO:0000259" key="21">
    <source>
        <dbReference type="PROSITE" id="PS51387"/>
    </source>
</evidence>
<dbReference type="NCBIfam" id="NF010478">
    <property type="entry name" value="PRK13903.1"/>
    <property type="match status" value="1"/>
</dbReference>
<feature type="active site" evidence="20">
    <location>
        <position position="161"/>
    </location>
</feature>
<dbReference type="GO" id="GO:0008360">
    <property type="term" value="P:regulation of cell shape"/>
    <property type="evidence" value="ECO:0007669"/>
    <property type="project" value="UniProtKB-KW"/>
</dbReference>
<dbReference type="Proteomes" id="UP000682358">
    <property type="component" value="Chromosome"/>
</dbReference>
<comment type="pathway">
    <text evidence="4 20">Cell wall biogenesis; peptidoglycan biosynthesis.</text>
</comment>
<dbReference type="GO" id="GO:0071555">
    <property type="term" value="P:cell wall organization"/>
    <property type="evidence" value="ECO:0007669"/>
    <property type="project" value="UniProtKB-KW"/>
</dbReference>
<sequence>MNLTSELKSFNSFGIQAKALSIVFVDNQESLLQQWSEAKNQQLPVLLLGGGSNVLFVEDFAGVVIINQLKGVQITEDISYWYVHAQAGENWHQLLETLLSEGVCGAENLALIPGCVGSAPIQNIGAYGLELKDICQYVDVLSLDTGKVTRLTAAECQFGYRDSIFKHEYQYGYVIISVGLKLAKEWTPKLIYGDLAQLDPNTVTPEQVFNSVCQTRRSKLPDPAITGNAGSFFKNPIISAEKAQAIKIAYPNCPQYNQEDGRVKLAAGWLIDQCGLKGHEIGGAAVHKQQALVLINKNRATGQDIVNLAKYVSQKVLEHFGIHLEPEVRFIGKNGEINAMECIQWKKETPH</sequence>
<keyword evidence="8 20" id="KW-0963">Cytoplasm</keyword>
<dbReference type="GO" id="GO:0005829">
    <property type="term" value="C:cytosol"/>
    <property type="evidence" value="ECO:0007669"/>
    <property type="project" value="TreeGrafter"/>
</dbReference>
<keyword evidence="10 20" id="KW-0285">Flavoprotein</keyword>
<dbReference type="PANTHER" id="PTHR21071:SF4">
    <property type="entry name" value="UDP-N-ACETYLENOLPYRUVOYLGLUCOSAMINE REDUCTASE"/>
    <property type="match status" value="1"/>
</dbReference>
<evidence type="ECO:0000256" key="17">
    <source>
        <dbReference type="ARBA" id="ARBA00023316"/>
    </source>
</evidence>
<dbReference type="SUPFAM" id="SSF56176">
    <property type="entry name" value="FAD-binding/transporter-associated domain-like"/>
    <property type="match status" value="1"/>
</dbReference>
<evidence type="ECO:0000256" key="2">
    <source>
        <dbReference type="ARBA" id="ARBA00003921"/>
    </source>
</evidence>
<name>A0AAJ4NII5_PRORE</name>
<evidence type="ECO:0000256" key="12">
    <source>
        <dbReference type="ARBA" id="ARBA00022857"/>
    </source>
</evidence>
<keyword evidence="14 20" id="KW-0573">Peptidoglycan synthesis</keyword>
<evidence type="ECO:0000256" key="11">
    <source>
        <dbReference type="ARBA" id="ARBA00022827"/>
    </source>
</evidence>
<keyword evidence="15 20" id="KW-0560">Oxidoreductase</keyword>
<evidence type="ECO:0000256" key="19">
    <source>
        <dbReference type="ARBA" id="ARBA00048914"/>
    </source>
</evidence>
<dbReference type="InterPro" id="IPR011601">
    <property type="entry name" value="MurB_C"/>
</dbReference>
<dbReference type="Pfam" id="PF02873">
    <property type="entry name" value="MurB_C"/>
    <property type="match status" value="1"/>
</dbReference>
<evidence type="ECO:0000313" key="22">
    <source>
        <dbReference type="EMBL" id="QWQ20631.2"/>
    </source>
</evidence>
<dbReference type="EMBL" id="CP076405">
    <property type="protein sequence ID" value="QWQ20631.2"/>
    <property type="molecule type" value="Genomic_DNA"/>
</dbReference>
<evidence type="ECO:0000256" key="16">
    <source>
        <dbReference type="ARBA" id="ARBA00023306"/>
    </source>
</evidence>
<dbReference type="Gene3D" id="3.30.465.10">
    <property type="match status" value="1"/>
</dbReference>
<keyword evidence="16 20" id="KW-0131">Cell cycle</keyword>
<evidence type="ECO:0000256" key="9">
    <source>
        <dbReference type="ARBA" id="ARBA00022618"/>
    </source>
</evidence>
<evidence type="ECO:0000256" key="15">
    <source>
        <dbReference type="ARBA" id="ARBA00023002"/>
    </source>
</evidence>
<evidence type="ECO:0000256" key="1">
    <source>
        <dbReference type="ARBA" id="ARBA00001974"/>
    </source>
</evidence>
<evidence type="ECO:0000256" key="7">
    <source>
        <dbReference type="ARBA" id="ARBA00015188"/>
    </source>
</evidence>
<dbReference type="SUPFAM" id="SSF56194">
    <property type="entry name" value="Uridine diphospho-N-Acetylenolpyruvylglucosamine reductase, MurB, C-terminal domain"/>
    <property type="match status" value="1"/>
</dbReference>
<evidence type="ECO:0000256" key="8">
    <source>
        <dbReference type="ARBA" id="ARBA00022490"/>
    </source>
</evidence>
<evidence type="ECO:0000256" key="13">
    <source>
        <dbReference type="ARBA" id="ARBA00022960"/>
    </source>
</evidence>
<evidence type="ECO:0000256" key="4">
    <source>
        <dbReference type="ARBA" id="ARBA00004752"/>
    </source>
</evidence>
<dbReference type="InterPro" id="IPR036318">
    <property type="entry name" value="FAD-bd_PCMH-like_sf"/>
</dbReference>
<dbReference type="NCBIfam" id="TIGR00179">
    <property type="entry name" value="murB"/>
    <property type="match status" value="1"/>
</dbReference>
<keyword evidence="9 20" id="KW-0132">Cell division</keyword>
<comment type="function">
    <text evidence="2 20">Cell wall formation.</text>
</comment>
<evidence type="ECO:0000256" key="10">
    <source>
        <dbReference type="ARBA" id="ARBA00022630"/>
    </source>
</evidence>
<dbReference type="InterPro" id="IPR016167">
    <property type="entry name" value="FAD-bd_PCMH_sub1"/>
</dbReference>
<comment type="similarity">
    <text evidence="5 20">Belongs to the MurB family.</text>
</comment>
<dbReference type="Gene3D" id="3.90.78.10">
    <property type="entry name" value="UDP-N-acetylenolpyruvoylglucosamine reductase, C-terminal domain"/>
    <property type="match status" value="1"/>
</dbReference>
<evidence type="ECO:0000256" key="5">
    <source>
        <dbReference type="ARBA" id="ARBA00010485"/>
    </source>
</evidence>
<dbReference type="HAMAP" id="MF_00037">
    <property type="entry name" value="MurB"/>
    <property type="match status" value="1"/>
</dbReference>
<dbReference type="GO" id="GO:0009252">
    <property type="term" value="P:peptidoglycan biosynthetic process"/>
    <property type="evidence" value="ECO:0007669"/>
    <property type="project" value="UniProtKB-UniRule"/>
</dbReference>
<feature type="active site" evidence="20">
    <location>
        <position position="327"/>
    </location>
</feature>
<dbReference type="EC" id="1.3.1.98" evidence="6 20"/>
<dbReference type="AlphaFoldDB" id="A0AAJ4NII5"/>
<accession>A0AAJ4NII5</accession>
<evidence type="ECO:0000256" key="14">
    <source>
        <dbReference type="ARBA" id="ARBA00022984"/>
    </source>
</evidence>
<evidence type="ECO:0000256" key="20">
    <source>
        <dbReference type="HAMAP-Rule" id="MF_00037"/>
    </source>
</evidence>
<evidence type="ECO:0000256" key="6">
    <source>
        <dbReference type="ARBA" id="ARBA00012518"/>
    </source>
</evidence>
<reference evidence="22" key="1">
    <citation type="submission" date="2021-06" db="EMBL/GenBank/DDBJ databases">
        <title>Emergence of genetically related NDM-1-producing Providencia rettgeri strains in Argentina.</title>
        <authorList>
            <person name="Pasteran F."/>
            <person name="Meo A."/>
            <person name="Gomez S."/>
            <person name="Derdoy L."/>
            <person name="Albronoz E."/>
            <person name="Faccone D."/>
            <person name="Guerriero L."/>
            <person name="Archuby D."/>
            <person name="Tarzia A."/>
            <person name="Lopez M."/>
            <person name="Corso A."/>
        </authorList>
    </citation>
    <scope>NUCLEOTIDE SEQUENCE</scope>
    <source>
        <strain evidence="22">PreM15628</strain>
    </source>
</reference>
<dbReference type="GO" id="GO:0008762">
    <property type="term" value="F:UDP-N-acetylmuramate dehydrogenase activity"/>
    <property type="evidence" value="ECO:0007669"/>
    <property type="project" value="UniProtKB-UniRule"/>
</dbReference>
<evidence type="ECO:0000256" key="18">
    <source>
        <dbReference type="ARBA" id="ARBA00031026"/>
    </source>
</evidence>
<dbReference type="InterPro" id="IPR006094">
    <property type="entry name" value="Oxid_FAD_bind_N"/>
</dbReference>
<dbReference type="NCBIfam" id="NF000755">
    <property type="entry name" value="PRK00046.1"/>
    <property type="match status" value="1"/>
</dbReference>
<dbReference type="GO" id="GO:0051301">
    <property type="term" value="P:cell division"/>
    <property type="evidence" value="ECO:0007669"/>
    <property type="project" value="UniProtKB-KW"/>
</dbReference>
<dbReference type="Pfam" id="PF01565">
    <property type="entry name" value="FAD_binding_4"/>
    <property type="match status" value="1"/>
</dbReference>
<dbReference type="GO" id="GO:0071949">
    <property type="term" value="F:FAD binding"/>
    <property type="evidence" value="ECO:0007669"/>
    <property type="project" value="InterPro"/>
</dbReference>
<feature type="active site" description="Proton donor" evidence="20">
    <location>
        <position position="231"/>
    </location>
</feature>
<dbReference type="InterPro" id="IPR016169">
    <property type="entry name" value="FAD-bd_PCMH_sub2"/>
</dbReference>
<dbReference type="Gene3D" id="3.30.43.10">
    <property type="entry name" value="Uridine Diphospho-n-acetylenolpyruvylglucosamine Reductase, domain 2"/>
    <property type="match status" value="1"/>
</dbReference>
<dbReference type="InterPro" id="IPR003170">
    <property type="entry name" value="MurB"/>
</dbReference>
<proteinExistence type="inferred from homology"/>
<evidence type="ECO:0000313" key="23">
    <source>
        <dbReference type="Proteomes" id="UP000682358"/>
    </source>
</evidence>
<gene>
    <name evidence="20 22" type="primary">murB</name>
    <name evidence="22" type="ORF">KOF27_19045</name>
</gene>
<keyword evidence="17 20" id="KW-0961">Cell wall biogenesis/degradation</keyword>
<keyword evidence="12 20" id="KW-0521">NADP</keyword>
<dbReference type="PROSITE" id="PS51387">
    <property type="entry name" value="FAD_PCMH"/>
    <property type="match status" value="1"/>
</dbReference>
<dbReference type="InterPro" id="IPR016166">
    <property type="entry name" value="FAD-bd_PCMH"/>
</dbReference>
<evidence type="ECO:0000256" key="3">
    <source>
        <dbReference type="ARBA" id="ARBA00004496"/>
    </source>
</evidence>
<comment type="catalytic activity">
    <reaction evidence="19 20">
        <text>UDP-N-acetyl-alpha-D-muramate + NADP(+) = UDP-N-acetyl-3-O-(1-carboxyvinyl)-alpha-D-glucosamine + NADPH + H(+)</text>
        <dbReference type="Rhea" id="RHEA:12248"/>
        <dbReference type="ChEBI" id="CHEBI:15378"/>
        <dbReference type="ChEBI" id="CHEBI:57783"/>
        <dbReference type="ChEBI" id="CHEBI:58349"/>
        <dbReference type="ChEBI" id="CHEBI:68483"/>
        <dbReference type="ChEBI" id="CHEBI:70757"/>
        <dbReference type="EC" id="1.3.1.98"/>
    </reaction>
</comment>
<protein>
    <recommendedName>
        <fullName evidence="7 20">UDP-N-acetylenolpyruvoylglucosamine reductase</fullName>
        <ecNumber evidence="6 20">1.3.1.98</ecNumber>
    </recommendedName>
    <alternativeName>
        <fullName evidence="18 20">UDP-N-acetylmuramate dehydrogenase</fullName>
    </alternativeName>
</protein>
<dbReference type="PANTHER" id="PTHR21071">
    <property type="entry name" value="UDP-N-ACETYLENOLPYRUVOYLGLUCOSAMINE REDUCTASE"/>
    <property type="match status" value="1"/>
</dbReference>
<keyword evidence="11 20" id="KW-0274">FAD</keyword>
<dbReference type="InterPro" id="IPR036635">
    <property type="entry name" value="MurB_C_sf"/>
</dbReference>
<feature type="domain" description="FAD-binding PCMH-type" evidence="21">
    <location>
        <begin position="15"/>
        <end position="185"/>
    </location>
</feature>
<comment type="subcellular location">
    <subcellularLocation>
        <location evidence="3 20">Cytoplasm</location>
    </subcellularLocation>
</comment>
<organism evidence="22 23">
    <name type="scientific">Providencia rettgeri</name>
    <dbReference type="NCBI Taxonomy" id="587"/>
    <lineage>
        <taxon>Bacteria</taxon>
        <taxon>Pseudomonadati</taxon>
        <taxon>Pseudomonadota</taxon>
        <taxon>Gammaproteobacteria</taxon>
        <taxon>Enterobacterales</taxon>
        <taxon>Morganellaceae</taxon>
        <taxon>Providencia</taxon>
    </lineage>
</organism>
<keyword evidence="13 20" id="KW-0133">Cell shape</keyword>
<comment type="cofactor">
    <cofactor evidence="1 20">
        <name>FAD</name>
        <dbReference type="ChEBI" id="CHEBI:57692"/>
    </cofactor>
</comment>